<keyword evidence="1" id="KW-0521">NADP</keyword>
<dbReference type="RefSeq" id="WP_378518930.1">
    <property type="nucleotide sequence ID" value="NZ_CBCSDI010000008.1"/>
</dbReference>
<dbReference type="EMBL" id="JBHLXH010000001">
    <property type="protein sequence ID" value="MFC0223174.1"/>
    <property type="molecule type" value="Genomic_DNA"/>
</dbReference>
<accession>A0ABV6E2F0</accession>
<name>A0ABV6E2F0_9ACTN</name>
<keyword evidence="5" id="KW-1185">Reference proteome</keyword>
<evidence type="ECO:0000259" key="3">
    <source>
        <dbReference type="SMART" id="SM00829"/>
    </source>
</evidence>
<dbReference type="CDD" id="cd05276">
    <property type="entry name" value="p53_inducible_oxidoreductase"/>
    <property type="match status" value="1"/>
</dbReference>
<dbReference type="SUPFAM" id="SSF50129">
    <property type="entry name" value="GroES-like"/>
    <property type="match status" value="1"/>
</dbReference>
<evidence type="ECO:0000313" key="4">
    <source>
        <dbReference type="EMBL" id="MFC0223174.1"/>
    </source>
</evidence>
<dbReference type="SMART" id="SM00829">
    <property type="entry name" value="PKS_ER"/>
    <property type="match status" value="1"/>
</dbReference>
<evidence type="ECO:0000256" key="1">
    <source>
        <dbReference type="ARBA" id="ARBA00022857"/>
    </source>
</evidence>
<evidence type="ECO:0000313" key="5">
    <source>
        <dbReference type="Proteomes" id="UP001589698"/>
    </source>
</evidence>
<comment type="caution">
    <text evidence="4">The sequence shown here is derived from an EMBL/GenBank/DDBJ whole genome shotgun (WGS) entry which is preliminary data.</text>
</comment>
<dbReference type="Proteomes" id="UP001589698">
    <property type="component" value="Unassembled WGS sequence"/>
</dbReference>
<dbReference type="InterPro" id="IPR013154">
    <property type="entry name" value="ADH-like_N"/>
</dbReference>
<keyword evidence="2" id="KW-0560">Oxidoreductase</keyword>
<dbReference type="Gene3D" id="3.40.50.720">
    <property type="entry name" value="NAD(P)-binding Rossmann-like Domain"/>
    <property type="match status" value="1"/>
</dbReference>
<proteinExistence type="predicted"/>
<dbReference type="Gene3D" id="3.90.180.10">
    <property type="entry name" value="Medium-chain alcohol dehydrogenases, catalytic domain"/>
    <property type="match status" value="1"/>
</dbReference>
<protein>
    <submittedName>
        <fullName evidence="4">NAD(P)H-quinone oxidoreductase</fullName>
    </submittedName>
</protein>
<dbReference type="NCBIfam" id="TIGR02824">
    <property type="entry name" value="quinone_pig3"/>
    <property type="match status" value="1"/>
</dbReference>
<evidence type="ECO:0000256" key="2">
    <source>
        <dbReference type="ARBA" id="ARBA00023002"/>
    </source>
</evidence>
<gene>
    <name evidence="4" type="ORF">ACFFJG_11845</name>
</gene>
<dbReference type="InterPro" id="IPR020843">
    <property type="entry name" value="ER"/>
</dbReference>
<sequence>MRAITIAGRGDEATLELVEVPDPRVEPHQVLVDVIAAGVNRADTVQRRGTSLTSAGTSRLPGLEVAGLVAATGSDVRRWAVGDRVCALLTDGGYAERVAVDADHVLAVPDAVDLVDAAALPEALATVWSNLVGLAGLRAGETLLVHGGGSGIGTTAIQVARLLGARVIVTAGSRAKLDACLELGADEAIDYRTGSFVDAVHDLTDGRGVDVVLDIIGASYLASNLAAVATGGRVVVIGLQSGASAELDLREVLRKRAVVTGSLVRPRPAEEKARILAEVAAHVMPAVADGRVRPVVDSRMPLADAWRAHARLEASEHIGKILLTTGEELP</sequence>
<dbReference type="PANTHER" id="PTHR48106">
    <property type="entry name" value="QUINONE OXIDOREDUCTASE PIG3-RELATED"/>
    <property type="match status" value="1"/>
</dbReference>
<dbReference type="Pfam" id="PF00107">
    <property type="entry name" value="ADH_zinc_N"/>
    <property type="match status" value="1"/>
</dbReference>
<dbReference type="InterPro" id="IPR011032">
    <property type="entry name" value="GroES-like_sf"/>
</dbReference>
<dbReference type="InterPro" id="IPR013149">
    <property type="entry name" value="ADH-like_C"/>
</dbReference>
<dbReference type="SUPFAM" id="SSF51735">
    <property type="entry name" value="NAD(P)-binding Rossmann-fold domains"/>
    <property type="match status" value="1"/>
</dbReference>
<dbReference type="Pfam" id="PF08240">
    <property type="entry name" value="ADH_N"/>
    <property type="match status" value="1"/>
</dbReference>
<dbReference type="PANTHER" id="PTHR48106:SF8">
    <property type="entry name" value="OS02G0805600 PROTEIN"/>
    <property type="match status" value="1"/>
</dbReference>
<dbReference type="InterPro" id="IPR036291">
    <property type="entry name" value="NAD(P)-bd_dom_sf"/>
</dbReference>
<reference evidence="4 5" key="1">
    <citation type="submission" date="2024-09" db="EMBL/GenBank/DDBJ databases">
        <authorList>
            <person name="Sun Q."/>
            <person name="Mori K."/>
        </authorList>
    </citation>
    <scope>NUCLEOTIDE SEQUENCE [LARGE SCALE GENOMIC DNA]</scope>
    <source>
        <strain evidence="4 5">CCM 8654</strain>
    </source>
</reference>
<organism evidence="4 5">
    <name type="scientific">Nocardioides zeicaulis</name>
    <dbReference type="NCBI Taxonomy" id="1776857"/>
    <lineage>
        <taxon>Bacteria</taxon>
        <taxon>Bacillati</taxon>
        <taxon>Actinomycetota</taxon>
        <taxon>Actinomycetes</taxon>
        <taxon>Propionibacteriales</taxon>
        <taxon>Nocardioidaceae</taxon>
        <taxon>Nocardioides</taxon>
    </lineage>
</organism>
<feature type="domain" description="Enoyl reductase (ER)" evidence="3">
    <location>
        <begin position="10"/>
        <end position="323"/>
    </location>
</feature>
<dbReference type="InterPro" id="IPR014189">
    <property type="entry name" value="Quinone_OxRdtase_PIG3"/>
</dbReference>